<dbReference type="PROSITE" id="PS50851">
    <property type="entry name" value="CHEW"/>
    <property type="match status" value="1"/>
</dbReference>
<dbReference type="PANTHER" id="PTHR22617">
    <property type="entry name" value="CHEMOTAXIS SENSOR HISTIDINE KINASE-RELATED"/>
    <property type="match status" value="1"/>
</dbReference>
<comment type="subcellular location">
    <subcellularLocation>
        <location evidence="1">Cytoplasm</location>
    </subcellularLocation>
</comment>
<feature type="domain" description="CheW-like" evidence="5">
    <location>
        <begin position="36"/>
        <end position="183"/>
    </location>
</feature>
<evidence type="ECO:0000256" key="2">
    <source>
        <dbReference type="ARBA" id="ARBA00021483"/>
    </source>
</evidence>
<dbReference type="SMART" id="SM00260">
    <property type="entry name" value="CheW"/>
    <property type="match status" value="1"/>
</dbReference>
<dbReference type="GO" id="GO:0006935">
    <property type="term" value="P:chemotaxis"/>
    <property type="evidence" value="ECO:0007669"/>
    <property type="project" value="InterPro"/>
</dbReference>
<dbReference type="InterPro" id="IPR039315">
    <property type="entry name" value="CheW"/>
</dbReference>
<evidence type="ECO:0000256" key="1">
    <source>
        <dbReference type="ARBA" id="ARBA00004496"/>
    </source>
</evidence>
<sequence length="186" mass="20395">MSSKAKSGAPGVGHGTHNPSVKTDSLLARRLPEGDERTVVLFRIGDEWLALSARLFHEVTQPRRYHSLPHRRDTMVLGIANVRGELIVCVSLAALLGIARAVAPERNERTKTFARLLVIGEDTRRVAFEVDEVHGVHRFEEGDVLAVPATLDKAAAFTRFVINWNGRAAGRLDDTLLFAAVDRGIG</sequence>
<feature type="region of interest" description="Disordered" evidence="4">
    <location>
        <begin position="1"/>
        <end position="25"/>
    </location>
</feature>
<dbReference type="Proteomes" id="UP000248887">
    <property type="component" value="Unassembled WGS sequence"/>
</dbReference>
<dbReference type="Gene3D" id="2.30.30.40">
    <property type="entry name" value="SH3 Domains"/>
    <property type="match status" value="1"/>
</dbReference>
<dbReference type="GO" id="GO:0007165">
    <property type="term" value="P:signal transduction"/>
    <property type="evidence" value="ECO:0007669"/>
    <property type="project" value="InterPro"/>
</dbReference>
<protein>
    <recommendedName>
        <fullName evidence="2">Chemotaxis protein CheW</fullName>
    </recommendedName>
</protein>
<reference evidence="6 7" key="1">
    <citation type="submission" date="2017-08" db="EMBL/GenBank/DDBJ databases">
        <title>Infants hospitalized years apart are colonized by the same room-sourced microbial strains.</title>
        <authorList>
            <person name="Brooks B."/>
            <person name="Olm M.R."/>
            <person name="Firek B.A."/>
            <person name="Baker R."/>
            <person name="Thomas B.C."/>
            <person name="Morowitz M.J."/>
            <person name="Banfield J.F."/>
        </authorList>
    </citation>
    <scope>NUCLEOTIDE SEQUENCE [LARGE SCALE GENOMIC DNA]</scope>
    <source>
        <strain evidence="6">S2_005_001_R2_27</strain>
    </source>
</reference>
<comment type="caution">
    <text evidence="6">The sequence shown here is derived from an EMBL/GenBank/DDBJ whole genome shotgun (WGS) entry which is preliminary data.</text>
</comment>
<evidence type="ECO:0000313" key="6">
    <source>
        <dbReference type="EMBL" id="PZQ79824.1"/>
    </source>
</evidence>
<dbReference type="SUPFAM" id="SSF50341">
    <property type="entry name" value="CheW-like"/>
    <property type="match status" value="1"/>
</dbReference>
<dbReference type="Gene3D" id="2.40.50.180">
    <property type="entry name" value="CheA-289, Domain 4"/>
    <property type="match status" value="1"/>
</dbReference>
<dbReference type="EMBL" id="QFQD01000077">
    <property type="protein sequence ID" value="PZQ79824.1"/>
    <property type="molecule type" value="Genomic_DNA"/>
</dbReference>
<keyword evidence="3" id="KW-0963">Cytoplasm</keyword>
<dbReference type="PANTHER" id="PTHR22617:SF45">
    <property type="entry name" value="CHEMOTAXIS PROTEIN CHEW"/>
    <property type="match status" value="1"/>
</dbReference>
<evidence type="ECO:0000256" key="3">
    <source>
        <dbReference type="ARBA" id="ARBA00022490"/>
    </source>
</evidence>
<dbReference type="GO" id="GO:0005829">
    <property type="term" value="C:cytosol"/>
    <property type="evidence" value="ECO:0007669"/>
    <property type="project" value="TreeGrafter"/>
</dbReference>
<evidence type="ECO:0000256" key="4">
    <source>
        <dbReference type="SAM" id="MobiDB-lite"/>
    </source>
</evidence>
<name>A0A2W5QSG0_ANCNO</name>
<dbReference type="Pfam" id="PF01584">
    <property type="entry name" value="CheW"/>
    <property type="match status" value="1"/>
</dbReference>
<evidence type="ECO:0000313" key="7">
    <source>
        <dbReference type="Proteomes" id="UP000248887"/>
    </source>
</evidence>
<dbReference type="InterPro" id="IPR036061">
    <property type="entry name" value="CheW-like_dom_sf"/>
</dbReference>
<proteinExistence type="predicted"/>
<evidence type="ECO:0000259" key="5">
    <source>
        <dbReference type="PROSITE" id="PS50851"/>
    </source>
</evidence>
<gene>
    <name evidence="6" type="ORF">DI549_19145</name>
</gene>
<dbReference type="InterPro" id="IPR002545">
    <property type="entry name" value="CheW-lke_dom"/>
</dbReference>
<organism evidence="6 7">
    <name type="scientific">Ancylobacter novellus</name>
    <name type="common">Thiobacillus novellus</name>
    <dbReference type="NCBI Taxonomy" id="921"/>
    <lineage>
        <taxon>Bacteria</taxon>
        <taxon>Pseudomonadati</taxon>
        <taxon>Pseudomonadota</taxon>
        <taxon>Alphaproteobacteria</taxon>
        <taxon>Hyphomicrobiales</taxon>
        <taxon>Xanthobacteraceae</taxon>
        <taxon>Ancylobacter</taxon>
    </lineage>
</organism>
<accession>A0A2W5QSG0</accession>
<dbReference type="AlphaFoldDB" id="A0A2W5QSG0"/>